<dbReference type="AlphaFoldDB" id="A0A9W8LQS8"/>
<gene>
    <name evidence="2" type="ORF">H4R20_005812</name>
</gene>
<organism evidence="2 3">
    <name type="scientific">Coemansia guatemalensis</name>
    <dbReference type="NCBI Taxonomy" id="2761395"/>
    <lineage>
        <taxon>Eukaryota</taxon>
        <taxon>Fungi</taxon>
        <taxon>Fungi incertae sedis</taxon>
        <taxon>Zoopagomycota</taxon>
        <taxon>Kickxellomycotina</taxon>
        <taxon>Kickxellomycetes</taxon>
        <taxon>Kickxellales</taxon>
        <taxon>Kickxellaceae</taxon>
        <taxon>Coemansia</taxon>
    </lineage>
</organism>
<evidence type="ECO:0000313" key="3">
    <source>
        <dbReference type="Proteomes" id="UP001140094"/>
    </source>
</evidence>
<keyword evidence="3" id="KW-1185">Reference proteome</keyword>
<feature type="compositionally biased region" description="Low complexity" evidence="1">
    <location>
        <begin position="143"/>
        <end position="154"/>
    </location>
</feature>
<feature type="region of interest" description="Disordered" evidence="1">
    <location>
        <begin position="39"/>
        <end position="86"/>
    </location>
</feature>
<dbReference type="OrthoDB" id="2162799at2759"/>
<feature type="non-terminal residue" evidence="2">
    <location>
        <position position="666"/>
    </location>
</feature>
<accession>A0A9W8LQS8</accession>
<feature type="region of interest" description="Disordered" evidence="1">
    <location>
        <begin position="143"/>
        <end position="176"/>
    </location>
</feature>
<name>A0A9W8LQS8_9FUNG</name>
<dbReference type="EMBL" id="JANBUO010002132">
    <property type="protein sequence ID" value="KAJ2795632.1"/>
    <property type="molecule type" value="Genomic_DNA"/>
</dbReference>
<dbReference type="Proteomes" id="UP001140094">
    <property type="component" value="Unassembled WGS sequence"/>
</dbReference>
<evidence type="ECO:0000313" key="2">
    <source>
        <dbReference type="EMBL" id="KAJ2795632.1"/>
    </source>
</evidence>
<sequence length="666" mass="72206">MGDSLWLETATTVLDTLEPALYGENVSNVGKPTIAAPVSRKHTRRANSDTMSDVEMPGSPVKRRRESVGSVSTDSGLAKPSTKTRKITSALSNHFARSLSVSNGGKENEGRINVAYENHSITASTVAMDSALSSVSSISSASSISPWQSSSGLSMHVSQSDTNHEAPLTKSRPANELQTGALSDRVMKLPVAGKSQRAREKTRVNDMHINDDNNLLALSQPGMDMDIAEIMMHQQDMSEPLANNTAMALEDTFSVLLQPTSSDSNFEDNMAIHAAIQEWALGQAPLVGQAPAELIECLDQRIAQLKILVPAILANLGSDNRQQSPVGLHGEQLREFYHAVSEMAVIGEWLRQRQFKLLAVVFPELHRSLPQLKAVIRMARVSEDMYGLVQGVAQQFSTGLCEMANEYEEMIYAKRSLYGDTLCQGGLSWKAMGIPVDATLLMRVRQYLAAITEQCLTRVARAYERRARSASAYGSEETSTDQLLLVSHQVLHAATLCASLCGNGFIEYAPQVMYIVAESSSWASSKFLGSSSATAATDSAQVRGKQLESRALRQVRTSESLLKLLAYSRAILTTDGLPLDTATAGSCQTLASSLVDLSWSLAQTLAAIRAEGKMTNPSSVLLLFTDLVVKFSKRVVDCGGHATAQLPSLLSRLRKMQSFVRGLDPH</sequence>
<proteinExistence type="predicted"/>
<evidence type="ECO:0000256" key="1">
    <source>
        <dbReference type="SAM" id="MobiDB-lite"/>
    </source>
</evidence>
<comment type="caution">
    <text evidence="2">The sequence shown here is derived from an EMBL/GenBank/DDBJ whole genome shotgun (WGS) entry which is preliminary data.</text>
</comment>
<protein>
    <submittedName>
        <fullName evidence="2">Uncharacterized protein</fullName>
    </submittedName>
</protein>
<reference evidence="2" key="1">
    <citation type="submission" date="2022-07" db="EMBL/GenBank/DDBJ databases">
        <title>Phylogenomic reconstructions and comparative analyses of Kickxellomycotina fungi.</title>
        <authorList>
            <person name="Reynolds N.K."/>
            <person name="Stajich J.E."/>
            <person name="Barry K."/>
            <person name="Grigoriev I.V."/>
            <person name="Crous P."/>
            <person name="Smith M.E."/>
        </authorList>
    </citation>
    <scope>NUCLEOTIDE SEQUENCE</scope>
    <source>
        <strain evidence="2">NRRL 1565</strain>
    </source>
</reference>